<dbReference type="Proteomes" id="UP000252139">
    <property type="component" value="Unassembled WGS sequence"/>
</dbReference>
<keyword evidence="2" id="KW-1185">Reference proteome</keyword>
<dbReference type="AlphaFoldDB" id="A0A367JIB5"/>
<comment type="caution">
    <text evidence="1">The sequence shown here is derived from an EMBL/GenBank/DDBJ whole genome shotgun (WGS) entry which is preliminary data.</text>
</comment>
<reference evidence="1 2" key="1">
    <citation type="journal article" date="2018" name="G3 (Bethesda)">
        <title>Phylogenetic and Phylogenomic Definition of Rhizopus Species.</title>
        <authorList>
            <person name="Gryganskyi A.P."/>
            <person name="Golan J."/>
            <person name="Dolatabadi S."/>
            <person name="Mondo S."/>
            <person name="Robb S."/>
            <person name="Idnurm A."/>
            <person name="Muszewska A."/>
            <person name="Steczkiewicz K."/>
            <person name="Masonjones S."/>
            <person name="Liao H.L."/>
            <person name="Gajdeczka M.T."/>
            <person name="Anike F."/>
            <person name="Vuek A."/>
            <person name="Anishchenko I.M."/>
            <person name="Voigt K."/>
            <person name="de Hoog G.S."/>
            <person name="Smith M.E."/>
            <person name="Heitman J."/>
            <person name="Vilgalys R."/>
            <person name="Stajich J.E."/>
        </authorList>
    </citation>
    <scope>NUCLEOTIDE SEQUENCE [LARGE SCALE GENOMIC DNA]</scope>
    <source>
        <strain evidence="1 2">CBS 357.93</strain>
    </source>
</reference>
<name>A0A367JIB5_RHIAZ</name>
<dbReference type="OrthoDB" id="2279273at2759"/>
<dbReference type="EMBL" id="PJQL01001243">
    <property type="protein sequence ID" value="RCH89683.1"/>
    <property type="molecule type" value="Genomic_DNA"/>
</dbReference>
<evidence type="ECO:0000313" key="2">
    <source>
        <dbReference type="Proteomes" id="UP000252139"/>
    </source>
</evidence>
<organism evidence="1 2">
    <name type="scientific">Rhizopus azygosporus</name>
    <name type="common">Rhizopus microsporus var. azygosporus</name>
    <dbReference type="NCBI Taxonomy" id="86630"/>
    <lineage>
        <taxon>Eukaryota</taxon>
        <taxon>Fungi</taxon>
        <taxon>Fungi incertae sedis</taxon>
        <taxon>Mucoromycota</taxon>
        <taxon>Mucoromycotina</taxon>
        <taxon>Mucoromycetes</taxon>
        <taxon>Mucorales</taxon>
        <taxon>Mucorineae</taxon>
        <taxon>Rhizopodaceae</taxon>
        <taxon>Rhizopus</taxon>
    </lineage>
</organism>
<evidence type="ECO:0000313" key="1">
    <source>
        <dbReference type="EMBL" id="RCH89683.1"/>
    </source>
</evidence>
<accession>A0A367JIB5</accession>
<sequence>MLQSRNYCGQDFFEIWREGFISIKPKFEDRLEFLLAGIQFYWDMKVIKVIEELKGEHMRYRCSNCPVPTLKELINPIILKLTQEEDCIGMAHLSPFYCQ</sequence>
<proteinExistence type="predicted"/>
<gene>
    <name evidence="1" type="ORF">CU097_006813</name>
</gene>
<protein>
    <submittedName>
        <fullName evidence="1">Uncharacterized protein</fullName>
    </submittedName>
</protein>